<evidence type="ECO:0000313" key="7">
    <source>
        <dbReference type="EMBL" id="AHK71994.1"/>
    </source>
</evidence>
<feature type="compositionally biased region" description="Low complexity" evidence="4">
    <location>
        <begin position="206"/>
        <end position="234"/>
    </location>
</feature>
<evidence type="ECO:0000259" key="6">
    <source>
        <dbReference type="Pfam" id="PF07244"/>
    </source>
</evidence>
<dbReference type="EMBL" id="CP004373">
    <property type="protein sequence ID" value="AHK71994.1"/>
    <property type="molecule type" value="Genomic_DNA"/>
</dbReference>
<feature type="domain" description="POTRA" evidence="6">
    <location>
        <begin position="348"/>
        <end position="401"/>
    </location>
</feature>
<evidence type="ECO:0000259" key="5">
    <source>
        <dbReference type="Pfam" id="PF01103"/>
    </source>
</evidence>
<dbReference type="InterPro" id="IPR000184">
    <property type="entry name" value="Bac_surfAg_D15"/>
</dbReference>
<gene>
    <name evidence="7" type="ORF">GLS_c21230</name>
</gene>
<dbReference type="InterPro" id="IPR039910">
    <property type="entry name" value="D15-like"/>
</dbReference>
<dbReference type="GO" id="GO:0019867">
    <property type="term" value="C:outer membrane"/>
    <property type="evidence" value="ECO:0007669"/>
    <property type="project" value="InterPro"/>
</dbReference>
<dbReference type="Gene3D" id="2.40.160.50">
    <property type="entry name" value="membrane protein fhac: a member of the omp85/tpsb transporter family"/>
    <property type="match status" value="1"/>
</dbReference>
<sequence length="767" mass="80826">MVAAALFGLRSRVPVFTRPEMPSRRISGRTVKSGRSPVSFSVSVASMSCILGIVTVFCAPLPAEAKASKAAANAKPVTDGTSDPAIPYAVTLTPTKQADLDAAIAASSQLKSLQTSHTVGAYALAGRIRSDYDRVNSALESQGYYAGSVKISVKAGARTVDGKDPSLPDILKALGKNQKVAITISATIGPRFSLGNVALTTPPQEAPAASVPAPTPTTPTATAPAMKDPTAKAPVAKTSAKTPAGKAPSDGKAVPTPPPAAAVAATSEQAIAQAQPVSLLPEERKAFGLSSGQPAVAADVLAAQNSLLNQLQEEGYATASVSTPLAYLKPQTHTLDIVFRVNRGPKVVIGPISMTGLAHTKQRYLMNRLELKEGELYRPSRIEAARQDLASTGVFASVQVRNAPPIITLPPSRTLMPGILQAMPIEFGFKEAKRRTLSAEIGYSTDLGGRVGVSWTHHNLLGNAEQLRLTALITGLGGSAQQGLGYDVYADFMKPDFLSKGQNLSVRLEGIRQLLYSYHQTAIIGRAGLNRHVGKYWNVSGGVMGEQEQIQQFGDTRSYFIIAAPLNATFDNTQLSNPIDPATHGVRASLSVTPSESLESGSSFFTLLSAQVSTYFDLKHLGISRPGRSVIAVRGIVGSVQGASTYQIPPDQRLYAGGPATVRGFRYQGVGPQYGKTKYGIGGTSMDAGSVEFRQRLPMNLGFAGFVDAGQVGTGSRPGQGTLRVGYGGGVRYFTPIGPIRVDVALPMNRPAYGDKWELYFGLGETF</sequence>
<proteinExistence type="predicted"/>
<evidence type="ECO:0000313" key="8">
    <source>
        <dbReference type="Proteomes" id="UP000031656"/>
    </source>
</evidence>
<dbReference type="AlphaFoldDB" id="A0A067Z6P2"/>
<feature type="domain" description="Bacterial surface antigen (D15)" evidence="5">
    <location>
        <begin position="459"/>
        <end position="767"/>
    </location>
</feature>
<dbReference type="InterPro" id="IPR010827">
    <property type="entry name" value="BamA/TamA_POTRA"/>
</dbReference>
<keyword evidence="3" id="KW-0472">Membrane</keyword>
<evidence type="ECO:0000256" key="2">
    <source>
        <dbReference type="ARBA" id="ARBA00022452"/>
    </source>
</evidence>
<reference evidence="7 8" key="1">
    <citation type="journal article" date="2015" name="Appl. Microbiol. Biotechnol.">
        <title>The consequence of an additional NADH dehydrogenase paralog on the growth of Gluconobacter oxydans DSM3504.</title>
        <authorList>
            <person name="Kostner D."/>
            <person name="Luchterhand B."/>
            <person name="Junker A."/>
            <person name="Volland S."/>
            <person name="Daniel R."/>
            <person name="Buchs J."/>
            <person name="Liebl W."/>
            <person name="Ehrenreich A."/>
        </authorList>
    </citation>
    <scope>NUCLEOTIDE SEQUENCE [LARGE SCALE GENOMIC DNA]</scope>
    <source>
        <strain evidence="7">DSM 3504</strain>
    </source>
</reference>
<keyword evidence="2" id="KW-0812">Transmembrane</keyword>
<dbReference type="Proteomes" id="UP000031656">
    <property type="component" value="Chromosome"/>
</dbReference>
<dbReference type="Pfam" id="PF01103">
    <property type="entry name" value="Omp85"/>
    <property type="match status" value="1"/>
</dbReference>
<comment type="subcellular location">
    <subcellularLocation>
        <location evidence="1">Membrane</location>
    </subcellularLocation>
</comment>
<dbReference type="KEGG" id="goy:GLS_c21230"/>
<keyword evidence="2" id="KW-1134">Transmembrane beta strand</keyword>
<dbReference type="HOGENOM" id="CLU_018618_0_1_5"/>
<evidence type="ECO:0000256" key="3">
    <source>
        <dbReference type="ARBA" id="ARBA00023136"/>
    </source>
</evidence>
<evidence type="ECO:0000256" key="1">
    <source>
        <dbReference type="ARBA" id="ARBA00004370"/>
    </source>
</evidence>
<dbReference type="PANTHER" id="PTHR12815:SF42">
    <property type="entry name" value="BACTERIAL SURFACE ANTIGEN (D15) DOMAIN-CONTAINING PROTEIN"/>
    <property type="match status" value="1"/>
</dbReference>
<feature type="region of interest" description="Disordered" evidence="4">
    <location>
        <begin position="199"/>
        <end position="259"/>
    </location>
</feature>
<dbReference type="Pfam" id="PF07244">
    <property type="entry name" value="POTRA"/>
    <property type="match status" value="2"/>
</dbReference>
<organism evidence="7 8">
    <name type="scientific">Gluconobacter oxydans DSM 3504</name>
    <dbReference type="NCBI Taxonomy" id="1288313"/>
    <lineage>
        <taxon>Bacteria</taxon>
        <taxon>Pseudomonadati</taxon>
        <taxon>Pseudomonadota</taxon>
        <taxon>Alphaproteobacteria</taxon>
        <taxon>Acetobacterales</taxon>
        <taxon>Acetobacteraceae</taxon>
        <taxon>Gluconobacter</taxon>
    </lineage>
</organism>
<accession>A0A067Z6P2</accession>
<name>A0A067Z6P2_GLUOY</name>
<dbReference type="PANTHER" id="PTHR12815">
    <property type="entry name" value="SORTING AND ASSEMBLY MACHINERY SAMM50 PROTEIN FAMILY MEMBER"/>
    <property type="match status" value="1"/>
</dbReference>
<protein>
    <submittedName>
        <fullName evidence="7">Outer membrane protein</fullName>
    </submittedName>
</protein>
<dbReference type="Gene3D" id="3.10.20.310">
    <property type="entry name" value="membrane protein fhac"/>
    <property type="match status" value="1"/>
</dbReference>
<feature type="domain" description="POTRA" evidence="6">
    <location>
        <begin position="284"/>
        <end position="344"/>
    </location>
</feature>
<evidence type="ECO:0000256" key="4">
    <source>
        <dbReference type="SAM" id="MobiDB-lite"/>
    </source>
</evidence>